<reference evidence="2 3" key="1">
    <citation type="journal article" date="2012" name="Science">
        <title>The Paleozoic origin of enzymatic lignin decomposition reconstructed from 31 fungal genomes.</title>
        <authorList>
            <person name="Floudas D."/>
            <person name="Binder M."/>
            <person name="Riley R."/>
            <person name="Barry K."/>
            <person name="Blanchette R.A."/>
            <person name="Henrissat B."/>
            <person name="Martinez A.T."/>
            <person name="Otillar R."/>
            <person name="Spatafora J.W."/>
            <person name="Yadav J.S."/>
            <person name="Aerts A."/>
            <person name="Benoit I."/>
            <person name="Boyd A."/>
            <person name="Carlson A."/>
            <person name="Copeland A."/>
            <person name="Coutinho P.M."/>
            <person name="de Vries R.P."/>
            <person name="Ferreira P."/>
            <person name="Findley K."/>
            <person name="Foster B."/>
            <person name="Gaskell J."/>
            <person name="Glotzer D."/>
            <person name="Gorecki P."/>
            <person name="Heitman J."/>
            <person name="Hesse C."/>
            <person name="Hori C."/>
            <person name="Igarashi K."/>
            <person name="Jurgens J.A."/>
            <person name="Kallen N."/>
            <person name="Kersten P."/>
            <person name="Kohler A."/>
            <person name="Kuees U."/>
            <person name="Kumar T.K.A."/>
            <person name="Kuo A."/>
            <person name="LaButti K."/>
            <person name="Larrondo L.F."/>
            <person name="Lindquist E."/>
            <person name="Ling A."/>
            <person name="Lombard V."/>
            <person name="Lucas S."/>
            <person name="Lundell T."/>
            <person name="Martin R."/>
            <person name="McLaughlin D.J."/>
            <person name="Morgenstern I."/>
            <person name="Morin E."/>
            <person name="Murat C."/>
            <person name="Nagy L.G."/>
            <person name="Nolan M."/>
            <person name="Ohm R.A."/>
            <person name="Patyshakuliyeva A."/>
            <person name="Rokas A."/>
            <person name="Ruiz-Duenas F.J."/>
            <person name="Sabat G."/>
            <person name="Salamov A."/>
            <person name="Samejima M."/>
            <person name="Schmutz J."/>
            <person name="Slot J.C."/>
            <person name="St John F."/>
            <person name="Stenlid J."/>
            <person name="Sun H."/>
            <person name="Sun S."/>
            <person name="Syed K."/>
            <person name="Tsang A."/>
            <person name="Wiebenga A."/>
            <person name="Young D."/>
            <person name="Pisabarro A."/>
            <person name="Eastwood D.C."/>
            <person name="Martin F."/>
            <person name="Cullen D."/>
            <person name="Grigoriev I.V."/>
            <person name="Hibbett D.S."/>
        </authorList>
    </citation>
    <scope>NUCLEOTIDE SEQUENCE</scope>
    <source>
        <strain evidence="3">FP-58527</strain>
    </source>
</reference>
<accession>S8EEW3</accession>
<evidence type="ECO:0000313" key="2">
    <source>
        <dbReference type="EMBL" id="EPT01704.1"/>
    </source>
</evidence>
<protein>
    <submittedName>
        <fullName evidence="2">Uncharacterized protein</fullName>
    </submittedName>
</protein>
<dbReference type="InParanoid" id="S8EEW3"/>
<gene>
    <name evidence="2" type="ORF">FOMPIDRAFT_1015754</name>
</gene>
<keyword evidence="3" id="KW-1185">Reference proteome</keyword>
<name>S8EEW3_FOMSC</name>
<dbReference type="AlphaFoldDB" id="S8EEW3"/>
<dbReference type="HOGENOM" id="CLU_586639_0_0_1"/>
<proteinExistence type="predicted"/>
<evidence type="ECO:0000256" key="1">
    <source>
        <dbReference type="SAM" id="MobiDB-lite"/>
    </source>
</evidence>
<dbReference type="EMBL" id="KE504140">
    <property type="protein sequence ID" value="EPT01704.1"/>
    <property type="molecule type" value="Genomic_DNA"/>
</dbReference>
<organism evidence="2 3">
    <name type="scientific">Fomitopsis schrenkii</name>
    <name type="common">Brown rot fungus</name>
    <dbReference type="NCBI Taxonomy" id="2126942"/>
    <lineage>
        <taxon>Eukaryota</taxon>
        <taxon>Fungi</taxon>
        <taxon>Dikarya</taxon>
        <taxon>Basidiomycota</taxon>
        <taxon>Agaricomycotina</taxon>
        <taxon>Agaricomycetes</taxon>
        <taxon>Polyporales</taxon>
        <taxon>Fomitopsis</taxon>
    </lineage>
</organism>
<evidence type="ECO:0000313" key="3">
    <source>
        <dbReference type="Proteomes" id="UP000015241"/>
    </source>
</evidence>
<feature type="region of interest" description="Disordered" evidence="1">
    <location>
        <begin position="50"/>
        <end position="99"/>
    </location>
</feature>
<sequence>MPKHFDSLLGSVLKTKASTVHKIERANLLFLDELRTPDDTPLGSFYFRSRRQGKASARPRSISESRRTALTTQGLLKGSHPSYRSGQTAPQSEPSTAPPATDVLFSMVRLLRAMTQRSVAHIAPTSFRCAPTLKALNSAPDPSNKITVGSCFFSFTPMHIQIAHAVILSTYHTPTTSNRTRTHASVPCKSELRGVHSELEEGVAQRAIGQVELLPEAQHLDGPGHHLVTVDIDVHSGFRDKGSAGPGDNGAEEEGEHGLEYRAVHCAVLRSNLDVEKIKLWCLASAESTVIMEEIRADSASTISFLLLPDITGLCGRLSYAREDLDSYFVEERCARYPASHDKYGVHPQKKLHNCAEAAGALVCNHVECGMDGCDCDVKLALHIGFLDHTLHRIGSQTVQVSRHIRCKTPKGGPHGNTNLYKEQNRKEDQINHAALYVRCQNGNGNGSKSAGGGLTLSSWYEHARR</sequence>
<feature type="compositionally biased region" description="Polar residues" evidence="1">
    <location>
        <begin position="82"/>
        <end position="95"/>
    </location>
</feature>
<dbReference type="Proteomes" id="UP000015241">
    <property type="component" value="Unassembled WGS sequence"/>
</dbReference>